<dbReference type="InterPro" id="IPR022513">
    <property type="entry name" value="TOMM_pelo"/>
</dbReference>
<organism evidence="1 2">
    <name type="scientific">Pannonibacter anstelovis</name>
    <dbReference type="NCBI Taxonomy" id="3121537"/>
    <lineage>
        <taxon>Bacteria</taxon>
        <taxon>Pseudomonadati</taxon>
        <taxon>Pseudomonadota</taxon>
        <taxon>Alphaproteobacteria</taxon>
        <taxon>Hyphomicrobiales</taxon>
        <taxon>Stappiaceae</taxon>
        <taxon>Pannonibacter</taxon>
    </lineage>
</organism>
<evidence type="ECO:0000313" key="2">
    <source>
        <dbReference type="Proteomes" id="UP001380822"/>
    </source>
</evidence>
<keyword evidence="2" id="KW-1185">Reference proteome</keyword>
<comment type="caution">
    <text evidence="1">The sequence shown here is derived from an EMBL/GenBank/DDBJ whole genome shotgun (WGS) entry which is preliminary data.</text>
</comment>
<dbReference type="SUPFAM" id="SSF56209">
    <property type="entry name" value="Nitrile hydratase alpha chain"/>
    <property type="match status" value="1"/>
</dbReference>
<gene>
    <name evidence="1" type="ORF">V6L76_11020</name>
</gene>
<name>A0ABU7ZNH6_9HYPH</name>
<dbReference type="EMBL" id="JBAKBE010000006">
    <property type="protein sequence ID" value="MEH0096789.1"/>
    <property type="molecule type" value="Genomic_DNA"/>
</dbReference>
<evidence type="ECO:0000313" key="1">
    <source>
        <dbReference type="EMBL" id="MEH0096789.1"/>
    </source>
</evidence>
<dbReference type="InterPro" id="IPR036648">
    <property type="entry name" value="CN_Hdrase_a/SCN_Hdrase_g_sf"/>
</dbReference>
<sequence>MSVATASSQPGEIETARKEVEAALVQKALEDADFRGRLVRDPQSALKELLGFNPIPNYTIRVIEEQPGEVVLVLPRPLEIDELPDELLDLAAGGTTTALIATLYSGTILLGARVASVAKKCER</sequence>
<dbReference type="Proteomes" id="UP001380822">
    <property type="component" value="Unassembled WGS sequence"/>
</dbReference>
<dbReference type="RefSeq" id="WP_334251260.1">
    <property type="nucleotide sequence ID" value="NZ_JBAKBE010000006.1"/>
</dbReference>
<protein>
    <submittedName>
        <fullName evidence="1">NHLP leader peptide family RiPP</fullName>
    </submittedName>
</protein>
<dbReference type="Gene3D" id="3.90.330.10">
    <property type="entry name" value="Nitrile hydratase alpha /Thiocyanate hydrolase gamma"/>
    <property type="match status" value="1"/>
</dbReference>
<accession>A0ABU7ZNH6</accession>
<proteinExistence type="predicted"/>
<dbReference type="NCBIfam" id="TIGR03793">
    <property type="entry name" value="leader_NHLP"/>
    <property type="match status" value="1"/>
</dbReference>
<reference evidence="1 2" key="1">
    <citation type="submission" date="2024-02" db="EMBL/GenBank/DDBJ databases">
        <title>A new putative Pannonibacter species isolated from two cases of bloodstream infections in paediatric patients.</title>
        <authorList>
            <person name="Castellana S."/>
            <person name="De Laurentiis V."/>
            <person name="Grassi M."/>
            <person name="De Leonardis F."/>
            <person name="Mosca A."/>
            <person name="De Carlo C."/>
            <person name="Sparapano E."/>
            <person name="Ronga L."/>
            <person name="Santacroce L."/>
            <person name="Chironna M."/>
            <person name="De Robertis A."/>
            <person name="Bianco A."/>
            <person name="Del Sambro L."/>
            <person name="Capozzi L."/>
            <person name="Parisi A."/>
        </authorList>
    </citation>
    <scope>NUCLEOTIDE SEQUENCE [LARGE SCALE GENOMIC DNA]</scope>
    <source>
        <strain evidence="1 2">Pt2</strain>
    </source>
</reference>